<dbReference type="EMBL" id="PGOL01002685">
    <property type="protein sequence ID" value="PKI45927.1"/>
    <property type="molecule type" value="Genomic_DNA"/>
</dbReference>
<feature type="compositionally biased region" description="Acidic residues" evidence="6">
    <location>
        <begin position="173"/>
        <end position="182"/>
    </location>
</feature>
<evidence type="ECO:0000256" key="2">
    <source>
        <dbReference type="ARBA" id="ARBA00023015"/>
    </source>
</evidence>
<dbReference type="Pfam" id="PF00010">
    <property type="entry name" value="HLH"/>
    <property type="match status" value="1"/>
</dbReference>
<evidence type="ECO:0000256" key="6">
    <source>
        <dbReference type="SAM" id="MobiDB-lite"/>
    </source>
</evidence>
<keyword evidence="11" id="KW-1185">Reference proteome</keyword>
<dbReference type="PANTHER" id="PTHR45914:SF59">
    <property type="entry name" value="TRANSCRIPTION FACTOR BHLH83-LIKE"/>
    <property type="match status" value="1"/>
</dbReference>
<evidence type="ECO:0000313" key="11">
    <source>
        <dbReference type="Proteomes" id="UP000233551"/>
    </source>
</evidence>
<organism evidence="8 10">
    <name type="scientific">Punica granatum</name>
    <name type="common">Pomegranate</name>
    <dbReference type="NCBI Taxonomy" id="22663"/>
    <lineage>
        <taxon>Eukaryota</taxon>
        <taxon>Viridiplantae</taxon>
        <taxon>Streptophyta</taxon>
        <taxon>Embryophyta</taxon>
        <taxon>Tracheophyta</taxon>
        <taxon>Spermatophyta</taxon>
        <taxon>Magnoliopsida</taxon>
        <taxon>eudicotyledons</taxon>
        <taxon>Gunneridae</taxon>
        <taxon>Pentapetalae</taxon>
        <taxon>rosids</taxon>
        <taxon>malvids</taxon>
        <taxon>Myrtales</taxon>
        <taxon>Lythraceae</taxon>
        <taxon>Punica</taxon>
    </lineage>
</organism>
<sequence length="362" mass="40060">MEPIQSMLGAFPYGDQWDPLSVLFNNEDLEMTQRLLGQCPPGLEIPRDCFFASPEEFPEDQMMPAGMCEGFLNPALTPSRNSLMGSSSQEGSYASTSVDGHYYPGMSTFSMEEKYSGESFVPDFTGILAGEGFCQSDNNAACTDVWAEQLEQQAVVKRSQPKRGCTGSNSCTAEEDDAETDAPENLKKRKPRASRSDKGKAKKNVQPKKKQQLAKLNGDEVVEGNLIARQEGQSSSTCSSEEDSVSQELNNGESTQNSKEISALSSDGKQTRASRGTATDPQSLYARRRRERINERLRILQNLVPNGTKVDMSTMLEEAVHYVKFLQLQIKLLSSDELWMYAPIAYNGMDIGLNQILPRQLS</sequence>
<evidence type="ECO:0000259" key="7">
    <source>
        <dbReference type="PROSITE" id="PS50888"/>
    </source>
</evidence>
<evidence type="ECO:0000256" key="4">
    <source>
        <dbReference type="ARBA" id="ARBA00023163"/>
    </source>
</evidence>
<dbReference type="Proteomes" id="UP000197138">
    <property type="component" value="Unassembled WGS sequence"/>
</dbReference>
<feature type="compositionally biased region" description="Low complexity" evidence="6">
    <location>
        <begin position="230"/>
        <end position="239"/>
    </location>
</feature>
<evidence type="ECO:0000256" key="3">
    <source>
        <dbReference type="ARBA" id="ARBA00023125"/>
    </source>
</evidence>
<name>A0A218X6S3_PUNGR</name>
<comment type="caution">
    <text evidence="8">The sequence shown here is derived from an EMBL/GenBank/DDBJ whole genome shotgun (WGS) entry which is preliminary data.</text>
</comment>
<dbReference type="PROSITE" id="PS50888">
    <property type="entry name" value="BHLH"/>
    <property type="match status" value="1"/>
</dbReference>
<dbReference type="InterPro" id="IPR045843">
    <property type="entry name" value="IND-like"/>
</dbReference>
<dbReference type="GO" id="GO:0048766">
    <property type="term" value="P:root hair initiation"/>
    <property type="evidence" value="ECO:0007669"/>
    <property type="project" value="UniProtKB-ARBA"/>
</dbReference>
<protein>
    <recommendedName>
        <fullName evidence="7">BHLH domain-containing protein</fullName>
    </recommendedName>
</protein>
<dbReference type="GO" id="GO:0003677">
    <property type="term" value="F:DNA binding"/>
    <property type="evidence" value="ECO:0007669"/>
    <property type="project" value="UniProtKB-KW"/>
</dbReference>
<dbReference type="AlphaFoldDB" id="A0A218X6S3"/>
<keyword evidence="3" id="KW-0238">DNA-binding</keyword>
<dbReference type="Proteomes" id="UP000233551">
    <property type="component" value="Unassembled WGS sequence"/>
</dbReference>
<reference evidence="10" key="1">
    <citation type="journal article" date="2017" name="Plant J.">
        <title>The pomegranate (Punica granatum L.) genome and the genomics of punicalagin biosynthesis.</title>
        <authorList>
            <person name="Qin G."/>
            <person name="Xu C."/>
            <person name="Ming R."/>
            <person name="Tang H."/>
            <person name="Guyot R."/>
            <person name="Kramer E.M."/>
            <person name="Hu Y."/>
            <person name="Yi X."/>
            <person name="Qi Y."/>
            <person name="Xu X."/>
            <person name="Gao Z."/>
            <person name="Pan H."/>
            <person name="Jian J."/>
            <person name="Tian Y."/>
            <person name="Yue Z."/>
            <person name="Xu Y."/>
        </authorList>
    </citation>
    <scope>NUCLEOTIDE SEQUENCE [LARGE SCALE GENOMIC DNA]</scope>
    <source>
        <strain evidence="10">cv. Dabenzi</strain>
    </source>
</reference>
<dbReference type="PANTHER" id="PTHR45914">
    <property type="entry name" value="TRANSCRIPTION FACTOR HEC3-RELATED"/>
    <property type="match status" value="1"/>
</dbReference>
<evidence type="ECO:0000313" key="10">
    <source>
        <dbReference type="Proteomes" id="UP000197138"/>
    </source>
</evidence>
<feature type="compositionally biased region" description="Polar residues" evidence="6">
    <location>
        <begin position="248"/>
        <end position="282"/>
    </location>
</feature>
<keyword evidence="2" id="KW-0805">Transcription regulation</keyword>
<dbReference type="Gene3D" id="4.10.280.10">
    <property type="entry name" value="Helix-loop-helix DNA-binding domain"/>
    <property type="match status" value="1"/>
</dbReference>
<proteinExistence type="predicted"/>
<accession>A0A218X6S3</accession>
<dbReference type="InterPro" id="IPR011598">
    <property type="entry name" value="bHLH_dom"/>
</dbReference>
<feature type="region of interest" description="Disordered" evidence="6">
    <location>
        <begin position="155"/>
        <end position="288"/>
    </location>
</feature>
<evidence type="ECO:0000313" key="9">
    <source>
        <dbReference type="EMBL" id="PKI45927.1"/>
    </source>
</evidence>
<evidence type="ECO:0000313" key="8">
    <source>
        <dbReference type="EMBL" id="OWM80644.1"/>
    </source>
</evidence>
<feature type="compositionally biased region" description="Basic residues" evidence="6">
    <location>
        <begin position="200"/>
        <end position="212"/>
    </location>
</feature>
<keyword evidence="5" id="KW-0539">Nucleus</keyword>
<dbReference type="EMBL" id="MTKT01002214">
    <property type="protein sequence ID" value="OWM80644.1"/>
    <property type="molecule type" value="Genomic_DNA"/>
</dbReference>
<dbReference type="GO" id="GO:0005634">
    <property type="term" value="C:nucleus"/>
    <property type="evidence" value="ECO:0007669"/>
    <property type="project" value="UniProtKB-SubCell"/>
</dbReference>
<reference evidence="8" key="2">
    <citation type="submission" date="2017-06" db="EMBL/GenBank/DDBJ databases">
        <title>The pomegranate genome and the genomics of punicalagin biosynthesis.</title>
        <authorList>
            <person name="Xu C."/>
        </authorList>
    </citation>
    <scope>NUCLEOTIDE SEQUENCE [LARGE SCALE GENOMIC DNA]</scope>
    <source>
        <tissue evidence="8">Fresh leaf</tissue>
    </source>
</reference>
<evidence type="ECO:0000256" key="1">
    <source>
        <dbReference type="ARBA" id="ARBA00004123"/>
    </source>
</evidence>
<dbReference type="InterPro" id="IPR036638">
    <property type="entry name" value="HLH_DNA-bd_sf"/>
</dbReference>
<evidence type="ECO:0000256" key="5">
    <source>
        <dbReference type="ARBA" id="ARBA00023242"/>
    </source>
</evidence>
<gene>
    <name evidence="8" type="ORF">CDL15_Pgr006674</name>
    <name evidence="9" type="ORF">CRG98_033726</name>
</gene>
<dbReference type="GO" id="GO:0003700">
    <property type="term" value="F:DNA-binding transcription factor activity"/>
    <property type="evidence" value="ECO:0007669"/>
    <property type="project" value="InterPro"/>
</dbReference>
<comment type="subcellular location">
    <subcellularLocation>
        <location evidence="1">Nucleus</location>
    </subcellularLocation>
</comment>
<reference evidence="9 11" key="3">
    <citation type="submission" date="2017-11" db="EMBL/GenBank/DDBJ databases">
        <title>De-novo sequencing of pomegranate (Punica granatum L.) genome.</title>
        <authorList>
            <person name="Akparov Z."/>
            <person name="Amiraslanov A."/>
            <person name="Hajiyeva S."/>
            <person name="Abbasov M."/>
            <person name="Kaur K."/>
            <person name="Hamwieh A."/>
            <person name="Solovyev V."/>
            <person name="Salamov A."/>
            <person name="Braich B."/>
            <person name="Kosarev P."/>
            <person name="Mahmoud A."/>
            <person name="Hajiyev E."/>
            <person name="Babayeva S."/>
            <person name="Izzatullayeva V."/>
            <person name="Mammadov A."/>
            <person name="Mammadov A."/>
            <person name="Sharifova S."/>
            <person name="Ojaghi J."/>
            <person name="Eynullazada K."/>
            <person name="Bayramov B."/>
            <person name="Abdulazimova A."/>
            <person name="Shahmuradov I."/>
        </authorList>
    </citation>
    <scope>NUCLEOTIDE SEQUENCE [LARGE SCALE GENOMIC DNA]</scope>
    <source>
        <strain evidence="9">AG2017</strain>
        <strain evidence="11">cv. AG2017</strain>
        <tissue evidence="9">Leaf</tissue>
    </source>
</reference>
<feature type="domain" description="BHLH" evidence="7">
    <location>
        <begin position="277"/>
        <end position="326"/>
    </location>
</feature>
<dbReference type="SMART" id="SM00353">
    <property type="entry name" value="HLH"/>
    <property type="match status" value="1"/>
</dbReference>
<dbReference type="SUPFAM" id="SSF47459">
    <property type="entry name" value="HLH, helix-loop-helix DNA-binding domain"/>
    <property type="match status" value="1"/>
</dbReference>
<keyword evidence="4" id="KW-0804">Transcription</keyword>
<dbReference type="GO" id="GO:0046983">
    <property type="term" value="F:protein dimerization activity"/>
    <property type="evidence" value="ECO:0007669"/>
    <property type="project" value="InterPro"/>
</dbReference>
<dbReference type="FunFam" id="4.10.280.10:FF:000022">
    <property type="entry name" value="Basic helix-loop-helix transcription factor"/>
    <property type="match status" value="1"/>
</dbReference>
<dbReference type="STRING" id="22663.A0A218X6S3"/>